<dbReference type="EMBL" id="JXJN01000890">
    <property type="status" value="NOT_ANNOTATED_CDS"/>
    <property type="molecule type" value="Genomic_DNA"/>
</dbReference>
<evidence type="ECO:0000256" key="1">
    <source>
        <dbReference type="SAM" id="MobiDB-lite"/>
    </source>
</evidence>
<dbReference type="Proteomes" id="UP000092460">
    <property type="component" value="Unassembled WGS sequence"/>
</dbReference>
<dbReference type="EnsemblMetazoa" id="GPPI003069-RA">
    <property type="protein sequence ID" value="GPPI003069-PA"/>
    <property type="gene ID" value="GPPI003069"/>
</dbReference>
<dbReference type="AlphaFoldDB" id="A0A1B0ANM2"/>
<dbReference type="VEuPathDB" id="VectorBase:GPPI003069"/>
<accession>A0A1B0ANM2</accession>
<feature type="region of interest" description="Disordered" evidence="1">
    <location>
        <begin position="1"/>
        <end position="41"/>
    </location>
</feature>
<proteinExistence type="predicted"/>
<protein>
    <submittedName>
        <fullName evidence="2">Uncharacterized protein</fullName>
    </submittedName>
</protein>
<name>A0A1B0ANM2_9MUSC</name>
<keyword evidence="3" id="KW-1185">Reference proteome</keyword>
<sequence length="88" mass="10450">LNKQAQSTDRDRDIRQLQGRIIESKNRTDESDTQQLRPQLSRELLTNTTIVQKKKEKKYLQQTTTTYNFKMNKFVAEWANECVKLEMG</sequence>
<evidence type="ECO:0000313" key="3">
    <source>
        <dbReference type="Proteomes" id="UP000092460"/>
    </source>
</evidence>
<evidence type="ECO:0000313" key="2">
    <source>
        <dbReference type="EnsemblMetazoa" id="GPPI003069-PA"/>
    </source>
</evidence>
<reference evidence="2" key="2">
    <citation type="submission" date="2020-05" db="UniProtKB">
        <authorList>
            <consortium name="EnsemblMetazoa"/>
        </authorList>
    </citation>
    <scope>IDENTIFICATION</scope>
    <source>
        <strain evidence="2">IAEA</strain>
    </source>
</reference>
<organism evidence="2 3">
    <name type="scientific">Glossina palpalis gambiensis</name>
    <dbReference type="NCBI Taxonomy" id="67801"/>
    <lineage>
        <taxon>Eukaryota</taxon>
        <taxon>Metazoa</taxon>
        <taxon>Ecdysozoa</taxon>
        <taxon>Arthropoda</taxon>
        <taxon>Hexapoda</taxon>
        <taxon>Insecta</taxon>
        <taxon>Pterygota</taxon>
        <taxon>Neoptera</taxon>
        <taxon>Endopterygota</taxon>
        <taxon>Diptera</taxon>
        <taxon>Brachycera</taxon>
        <taxon>Muscomorpha</taxon>
        <taxon>Hippoboscoidea</taxon>
        <taxon>Glossinidae</taxon>
        <taxon>Glossina</taxon>
    </lineage>
</organism>
<reference evidence="3" key="1">
    <citation type="submission" date="2015-01" db="EMBL/GenBank/DDBJ databases">
        <authorList>
            <person name="Aksoy S."/>
            <person name="Warren W."/>
            <person name="Wilson R.K."/>
        </authorList>
    </citation>
    <scope>NUCLEOTIDE SEQUENCE [LARGE SCALE GENOMIC DNA]</scope>
    <source>
        <strain evidence="3">IAEA</strain>
    </source>
</reference>